<feature type="transmembrane region" description="Helical" evidence="1">
    <location>
        <begin position="196"/>
        <end position="215"/>
    </location>
</feature>
<keyword evidence="1" id="KW-0472">Membrane</keyword>
<evidence type="ECO:0000313" key="2">
    <source>
        <dbReference type="EMBL" id="EMA27306.1"/>
    </source>
</evidence>
<keyword evidence="1" id="KW-0812">Transmembrane</keyword>
<protein>
    <submittedName>
        <fullName evidence="2">Uncharacterized protein</fullName>
    </submittedName>
</protein>
<dbReference type="InterPro" id="IPR058376">
    <property type="entry name" value="DUF8063"/>
</dbReference>
<accession>M0L183</accession>
<dbReference type="Pfam" id="PF26259">
    <property type="entry name" value="DUF8063"/>
    <property type="match status" value="1"/>
</dbReference>
<evidence type="ECO:0000313" key="3">
    <source>
        <dbReference type="Proteomes" id="UP000011607"/>
    </source>
</evidence>
<name>M0L183_9EURY</name>
<keyword evidence="1" id="KW-1133">Transmembrane helix</keyword>
<sequence length="225" mass="24644">MAALAIAIAMGMGVGTIAAEDDPDDELHSIIDRTDPENASSVQVETVQEWATDEQLEQLNESQRDRVGEWLEDTPEIEDDGPANYTVAIDSETYITDWEFRDGQFVVDIYAENPTTVTMAESADWEEGEGEYRTMREDLDEGENVVYVPTFAGEDDGVALSFATELSMQEERGPYISTGTEAAEDPFRHFGGTSGLFSGVAMTTLLAAVGGWYVVRTEETGVNKA</sequence>
<evidence type="ECO:0000256" key="1">
    <source>
        <dbReference type="SAM" id="Phobius"/>
    </source>
</evidence>
<gene>
    <name evidence="2" type="ORF">C446_17896</name>
</gene>
<reference evidence="2 3" key="1">
    <citation type="journal article" date="2014" name="PLoS Genet.">
        <title>Phylogenetically driven sequencing of extremely halophilic archaea reveals strategies for static and dynamic osmo-response.</title>
        <authorList>
            <person name="Becker E.A."/>
            <person name="Seitzer P.M."/>
            <person name="Tritt A."/>
            <person name="Larsen D."/>
            <person name="Krusor M."/>
            <person name="Yao A.I."/>
            <person name="Wu D."/>
            <person name="Madern D."/>
            <person name="Eisen J.A."/>
            <person name="Darling A.E."/>
            <person name="Facciotti M.T."/>
        </authorList>
    </citation>
    <scope>NUCLEOTIDE SEQUENCE [LARGE SCALE GENOMIC DNA]</scope>
    <source>
        <strain evidence="2 3">JCM 10879</strain>
    </source>
</reference>
<dbReference type="Proteomes" id="UP000011607">
    <property type="component" value="Unassembled WGS sequence"/>
</dbReference>
<keyword evidence="3" id="KW-1185">Reference proteome</keyword>
<organism evidence="2 3">
    <name type="scientific">Halobiforma nitratireducens JCM 10879</name>
    <dbReference type="NCBI Taxonomy" id="1227454"/>
    <lineage>
        <taxon>Archaea</taxon>
        <taxon>Methanobacteriati</taxon>
        <taxon>Methanobacteriota</taxon>
        <taxon>Stenosarchaea group</taxon>
        <taxon>Halobacteria</taxon>
        <taxon>Halobacteriales</taxon>
        <taxon>Natrialbaceae</taxon>
        <taxon>Halobiforma</taxon>
    </lineage>
</organism>
<dbReference type="eggNOG" id="arCOG08168">
    <property type="taxonomic scope" value="Archaea"/>
</dbReference>
<dbReference type="PATRIC" id="fig|1227454.3.peg.3651"/>
<proteinExistence type="predicted"/>
<dbReference type="AlphaFoldDB" id="M0L183"/>
<dbReference type="STRING" id="1227454.C446_17896"/>
<dbReference type="EMBL" id="AOMA01000203">
    <property type="protein sequence ID" value="EMA27306.1"/>
    <property type="molecule type" value="Genomic_DNA"/>
</dbReference>
<comment type="caution">
    <text evidence="2">The sequence shown here is derived from an EMBL/GenBank/DDBJ whole genome shotgun (WGS) entry which is preliminary data.</text>
</comment>